<protein>
    <submittedName>
        <fullName evidence="3">Uncharacterized protein</fullName>
    </submittedName>
</protein>
<keyword evidence="2" id="KW-1133">Transmembrane helix</keyword>
<evidence type="ECO:0000256" key="2">
    <source>
        <dbReference type="SAM" id="Phobius"/>
    </source>
</evidence>
<proteinExistence type="predicted"/>
<feature type="compositionally biased region" description="Basic and acidic residues" evidence="1">
    <location>
        <begin position="199"/>
        <end position="230"/>
    </location>
</feature>
<sequence length="352" mass="39150">MGVSKPRGVVLQQQTSCYQRYILVLVGLGLGSLLVYIYYTDHMQHAVLPSIKAGVKRSLCSVMTLPCPELDPREAGRTRTRPALVSGRERTSTHRQRGGSVPRHSDAGQDEMGVSRRKSRIKDFNRNRDQVETSHTPALRVRPRNPVIGSPVNRGQGIGLIPTWKILQRIKDFTLGSRSEEEDSKRGEMLNGELTRTNENSREDDRIPKERTQTGKHLKNYERTQIDKHQRISSNSVAKGGTRSRSYAQRGEVLGEETGSNMNHRRQTTPAGDHHESDNTKFPQDGHMINTAGNLQGSQSIESPMPQRQGMAETASPKQPKGIVNGTQRRRGGNPSSHEGKGSNAASYQNGY</sequence>
<keyword evidence="2" id="KW-0812">Transmembrane</keyword>
<feature type="region of interest" description="Disordered" evidence="1">
    <location>
        <begin position="71"/>
        <end position="121"/>
    </location>
</feature>
<evidence type="ECO:0000313" key="3">
    <source>
        <dbReference type="EMBL" id="RUS91711.1"/>
    </source>
</evidence>
<dbReference type="AlphaFoldDB" id="A0A3S1BU78"/>
<keyword evidence="4" id="KW-1185">Reference proteome</keyword>
<reference evidence="3 4" key="1">
    <citation type="submission" date="2019-01" db="EMBL/GenBank/DDBJ databases">
        <title>A draft genome assembly of the solar-powered sea slug Elysia chlorotica.</title>
        <authorList>
            <person name="Cai H."/>
            <person name="Li Q."/>
            <person name="Fang X."/>
            <person name="Li J."/>
            <person name="Curtis N.E."/>
            <person name="Altenburger A."/>
            <person name="Shibata T."/>
            <person name="Feng M."/>
            <person name="Maeda T."/>
            <person name="Schwartz J.A."/>
            <person name="Shigenobu S."/>
            <person name="Lundholm N."/>
            <person name="Nishiyama T."/>
            <person name="Yang H."/>
            <person name="Hasebe M."/>
            <person name="Li S."/>
            <person name="Pierce S.K."/>
            <person name="Wang J."/>
        </authorList>
    </citation>
    <scope>NUCLEOTIDE SEQUENCE [LARGE SCALE GENOMIC DNA]</scope>
    <source>
        <strain evidence="3">EC2010</strain>
        <tissue evidence="3">Whole organism of an adult</tissue>
    </source>
</reference>
<evidence type="ECO:0000313" key="4">
    <source>
        <dbReference type="Proteomes" id="UP000271974"/>
    </source>
</evidence>
<feature type="transmembrane region" description="Helical" evidence="2">
    <location>
        <begin position="21"/>
        <end position="39"/>
    </location>
</feature>
<feature type="compositionally biased region" description="Polar residues" evidence="1">
    <location>
        <begin position="291"/>
        <end position="302"/>
    </location>
</feature>
<organism evidence="3 4">
    <name type="scientific">Elysia chlorotica</name>
    <name type="common">Eastern emerald elysia</name>
    <name type="synonym">Sea slug</name>
    <dbReference type="NCBI Taxonomy" id="188477"/>
    <lineage>
        <taxon>Eukaryota</taxon>
        <taxon>Metazoa</taxon>
        <taxon>Spiralia</taxon>
        <taxon>Lophotrochozoa</taxon>
        <taxon>Mollusca</taxon>
        <taxon>Gastropoda</taxon>
        <taxon>Heterobranchia</taxon>
        <taxon>Euthyneura</taxon>
        <taxon>Panpulmonata</taxon>
        <taxon>Sacoglossa</taxon>
        <taxon>Placobranchoidea</taxon>
        <taxon>Plakobranchidae</taxon>
        <taxon>Elysia</taxon>
    </lineage>
</organism>
<accession>A0A3S1BU78</accession>
<name>A0A3S1BU78_ELYCH</name>
<dbReference type="EMBL" id="RQTK01000007">
    <property type="protein sequence ID" value="RUS91711.1"/>
    <property type="molecule type" value="Genomic_DNA"/>
</dbReference>
<feature type="compositionally biased region" description="Polar residues" evidence="1">
    <location>
        <begin position="232"/>
        <end position="247"/>
    </location>
</feature>
<comment type="caution">
    <text evidence="3">The sequence shown here is derived from an EMBL/GenBank/DDBJ whole genome shotgun (WGS) entry which is preliminary data.</text>
</comment>
<feature type="region of interest" description="Disordered" evidence="1">
    <location>
        <begin position="176"/>
        <end position="352"/>
    </location>
</feature>
<evidence type="ECO:0000256" key="1">
    <source>
        <dbReference type="SAM" id="MobiDB-lite"/>
    </source>
</evidence>
<keyword evidence="2" id="KW-0472">Membrane</keyword>
<dbReference type="Proteomes" id="UP000271974">
    <property type="component" value="Unassembled WGS sequence"/>
</dbReference>
<gene>
    <name evidence="3" type="ORF">EGW08_000537</name>
</gene>